<name>A0A8H3J3R4_9LECA</name>
<dbReference type="PANTHER" id="PTHR28583:SF1">
    <property type="entry name" value="ACID CERAMIDASE"/>
    <property type="match status" value="1"/>
</dbReference>
<comment type="caution">
    <text evidence="4">The sequence shown here is derived from an EMBL/GenBank/DDBJ whole genome shotgun (WGS) entry which is preliminary data.</text>
</comment>
<gene>
    <name evidence="4" type="ORF">ALECFALPRED_008477</name>
</gene>
<dbReference type="OrthoDB" id="5273684at2759"/>
<dbReference type="Pfam" id="PF15508">
    <property type="entry name" value="NAAA-beta"/>
    <property type="match status" value="1"/>
</dbReference>
<dbReference type="EC" id="3.5.1.23" evidence="1"/>
<accession>A0A8H3J3R4</accession>
<organism evidence="4 5">
    <name type="scientific">Alectoria fallacina</name>
    <dbReference type="NCBI Taxonomy" id="1903189"/>
    <lineage>
        <taxon>Eukaryota</taxon>
        <taxon>Fungi</taxon>
        <taxon>Dikarya</taxon>
        <taxon>Ascomycota</taxon>
        <taxon>Pezizomycotina</taxon>
        <taxon>Lecanoromycetes</taxon>
        <taxon>OSLEUM clade</taxon>
        <taxon>Lecanoromycetidae</taxon>
        <taxon>Lecanorales</taxon>
        <taxon>Lecanorineae</taxon>
        <taxon>Parmeliaceae</taxon>
        <taxon>Alectoria</taxon>
    </lineage>
</organism>
<feature type="domain" description="Acid ceramidase N-terminal" evidence="3">
    <location>
        <begin position="34"/>
        <end position="94"/>
    </location>
</feature>
<protein>
    <recommendedName>
        <fullName evidence="1">ceramidase</fullName>
        <ecNumber evidence="1">3.5.1.23</ecNumber>
    </recommendedName>
</protein>
<dbReference type="Gene3D" id="3.60.60.10">
    <property type="entry name" value="Penicillin V Acylase, Chain A"/>
    <property type="match status" value="1"/>
</dbReference>
<evidence type="ECO:0000313" key="4">
    <source>
        <dbReference type="EMBL" id="CAF9940181.1"/>
    </source>
</evidence>
<dbReference type="EMBL" id="CAJPDR010000592">
    <property type="protein sequence ID" value="CAF9940181.1"/>
    <property type="molecule type" value="Genomic_DNA"/>
</dbReference>
<reference evidence="4" key="1">
    <citation type="submission" date="2021-03" db="EMBL/GenBank/DDBJ databases">
        <authorList>
            <person name="Tagirdzhanova G."/>
        </authorList>
    </citation>
    <scope>NUCLEOTIDE SEQUENCE</scope>
</reference>
<dbReference type="GO" id="GO:0017040">
    <property type="term" value="F:N-acylsphingosine amidohydrolase activity"/>
    <property type="evidence" value="ECO:0007669"/>
    <property type="project" value="UniProtKB-EC"/>
</dbReference>
<evidence type="ECO:0000256" key="1">
    <source>
        <dbReference type="ARBA" id="ARBA00011891"/>
    </source>
</evidence>
<dbReference type="Proteomes" id="UP000664203">
    <property type="component" value="Unassembled WGS sequence"/>
</dbReference>
<sequence>MESAILRRRSERLLNPKKASIEGSSVDAREDGDDPPQYTVDLSLPPRKRYQHIVVDFKSQISTLPVLFDEVVKDLRANIPVESTRWLARLLLRRVYNTEENEELRGIQETTGIDMYLLVAFNVLLDLFMGCTSGAVRVKDDDQNTKMLHFRTLDWGMNALREVIVHLDFVEKPGGDVIASSITYVGYVGVLTGVRKGLSVSLNFRPNHDDSGRLSNFRFYFHHLLVLLGFQPSISSLLRGYLLPNLSSNTSRTDAPALDSIERDLPSFKTTAAYLIFSDGNDTLTIEKDHQTAVIRSANDFIVATNHDLAAESTTQYLKATHEDSFRTLLDGIVVGSIDRRNTALKLWEKSMERVKQNSSKKASTHEQDLTKNSIIRWMDTYPILNEETHFATVMDPRDGKVVWIKRYIEPVEDK</sequence>
<evidence type="ECO:0000259" key="3">
    <source>
        <dbReference type="Pfam" id="PF15508"/>
    </source>
</evidence>
<proteinExistence type="predicted"/>
<evidence type="ECO:0000256" key="2">
    <source>
        <dbReference type="SAM" id="MobiDB-lite"/>
    </source>
</evidence>
<dbReference type="InterPro" id="IPR029130">
    <property type="entry name" value="Acid_ceramidase_N"/>
</dbReference>
<feature type="region of interest" description="Disordered" evidence="2">
    <location>
        <begin position="16"/>
        <end position="39"/>
    </location>
</feature>
<keyword evidence="5" id="KW-1185">Reference proteome</keyword>
<dbReference type="AlphaFoldDB" id="A0A8H3J3R4"/>
<dbReference type="PANTHER" id="PTHR28583">
    <property type="entry name" value="ACID AMIDASE"/>
    <property type="match status" value="1"/>
</dbReference>
<evidence type="ECO:0000313" key="5">
    <source>
        <dbReference type="Proteomes" id="UP000664203"/>
    </source>
</evidence>